<dbReference type="PANTHER" id="PTHR46015:SF1">
    <property type="entry name" value="HOMOCYSTEINE S-METHYLTRANSFERASE-LIKE ISOFORM 1"/>
    <property type="match status" value="1"/>
</dbReference>
<dbReference type="AlphaFoldDB" id="A0AA38YEM6"/>
<keyword evidence="3 5" id="KW-0479">Metal-binding</keyword>
<dbReference type="InterPro" id="IPR003726">
    <property type="entry name" value="HCY_dom"/>
</dbReference>
<evidence type="ECO:0000256" key="6">
    <source>
        <dbReference type="PROSITE-ProRule" id="PRU00333"/>
    </source>
</evidence>
<dbReference type="GO" id="GO:0032259">
    <property type="term" value="P:methylation"/>
    <property type="evidence" value="ECO:0007669"/>
    <property type="project" value="UniProtKB-KW"/>
</dbReference>
<feature type="binding site" evidence="5 6">
    <location>
        <position position="322"/>
    </location>
    <ligand>
        <name>Zn(2+)</name>
        <dbReference type="ChEBI" id="CHEBI:29105"/>
    </ligand>
</feature>
<name>A0AA38YEM6_9EURO</name>
<evidence type="ECO:0000256" key="1">
    <source>
        <dbReference type="ARBA" id="ARBA00022603"/>
    </source>
</evidence>
<dbReference type="PROSITE" id="PS50970">
    <property type="entry name" value="HCY"/>
    <property type="match status" value="1"/>
</dbReference>
<dbReference type="Pfam" id="PF02574">
    <property type="entry name" value="S-methyl_trans"/>
    <property type="match status" value="1"/>
</dbReference>
<dbReference type="InterPro" id="IPR036589">
    <property type="entry name" value="HCY_dom_sf"/>
</dbReference>
<dbReference type="GO" id="GO:0008270">
    <property type="term" value="F:zinc ion binding"/>
    <property type="evidence" value="ECO:0007669"/>
    <property type="project" value="InterPro"/>
</dbReference>
<reference evidence="8" key="1">
    <citation type="submission" date="2022-10" db="EMBL/GenBank/DDBJ databases">
        <title>Culturing micro-colonial fungi from biological soil crusts in the Mojave desert and describing Neophaeococcomyces mojavensis, and introducing the new genera and species Taxawa tesnikishii.</title>
        <authorList>
            <person name="Kurbessoian T."/>
            <person name="Stajich J.E."/>
        </authorList>
    </citation>
    <scope>NUCLEOTIDE SEQUENCE</scope>
    <source>
        <strain evidence="8">TK_35</strain>
    </source>
</reference>
<evidence type="ECO:0000259" key="7">
    <source>
        <dbReference type="PROSITE" id="PS50970"/>
    </source>
</evidence>
<gene>
    <name evidence="8" type="primary">SAM4</name>
    <name evidence="8" type="ORF">H2204_000902</name>
</gene>
<evidence type="ECO:0000256" key="3">
    <source>
        <dbReference type="ARBA" id="ARBA00022723"/>
    </source>
</evidence>
<dbReference type="PANTHER" id="PTHR46015">
    <property type="entry name" value="ZGC:172121"/>
    <property type="match status" value="1"/>
</dbReference>
<dbReference type="Gene3D" id="3.20.20.330">
    <property type="entry name" value="Homocysteine-binding-like domain"/>
    <property type="match status" value="1"/>
</dbReference>
<comment type="caution">
    <text evidence="8">The sequence shown here is derived from an EMBL/GenBank/DDBJ whole genome shotgun (WGS) entry which is preliminary data.</text>
</comment>
<feature type="binding site" evidence="5 6">
    <location>
        <position position="323"/>
    </location>
    <ligand>
        <name>Zn(2+)</name>
        <dbReference type="ChEBI" id="CHEBI:29105"/>
    </ligand>
</feature>
<dbReference type="SUPFAM" id="SSF82282">
    <property type="entry name" value="Homocysteine S-methyltransferase"/>
    <property type="match status" value="1"/>
</dbReference>
<accession>A0AA38YEM6</accession>
<evidence type="ECO:0000313" key="9">
    <source>
        <dbReference type="Proteomes" id="UP001172681"/>
    </source>
</evidence>
<dbReference type="GO" id="GO:0033528">
    <property type="term" value="P:S-methylmethionine cycle"/>
    <property type="evidence" value="ECO:0007669"/>
    <property type="project" value="TreeGrafter"/>
</dbReference>
<dbReference type="InterPro" id="IPR051486">
    <property type="entry name" value="Hcy_S-methyltransferase"/>
</dbReference>
<organism evidence="8 9">
    <name type="scientific">Knufia peltigerae</name>
    <dbReference type="NCBI Taxonomy" id="1002370"/>
    <lineage>
        <taxon>Eukaryota</taxon>
        <taxon>Fungi</taxon>
        <taxon>Dikarya</taxon>
        <taxon>Ascomycota</taxon>
        <taxon>Pezizomycotina</taxon>
        <taxon>Eurotiomycetes</taxon>
        <taxon>Chaetothyriomycetidae</taxon>
        <taxon>Chaetothyriales</taxon>
        <taxon>Trichomeriaceae</taxon>
        <taxon>Knufia</taxon>
    </lineage>
</organism>
<dbReference type="Proteomes" id="UP001172681">
    <property type="component" value="Unassembled WGS sequence"/>
</dbReference>
<dbReference type="EC" id="2.1.1.10" evidence="8"/>
<protein>
    <submittedName>
        <fullName evidence="8">AdoMet-homocysteine methyltransferase</fullName>
        <ecNumber evidence="8">2.1.1.10</ecNumber>
    </submittedName>
</protein>
<dbReference type="EMBL" id="JAPDRN010000003">
    <property type="protein sequence ID" value="KAJ9646239.1"/>
    <property type="molecule type" value="Genomic_DNA"/>
</dbReference>
<proteinExistence type="predicted"/>
<evidence type="ECO:0000313" key="8">
    <source>
        <dbReference type="EMBL" id="KAJ9646239.1"/>
    </source>
</evidence>
<feature type="domain" description="Hcy-binding" evidence="7">
    <location>
        <begin position="1"/>
        <end position="337"/>
    </location>
</feature>
<evidence type="ECO:0000256" key="5">
    <source>
        <dbReference type="PIRSR" id="PIRSR037505-2"/>
    </source>
</evidence>
<evidence type="ECO:0000256" key="4">
    <source>
        <dbReference type="ARBA" id="ARBA00022833"/>
    </source>
</evidence>
<keyword evidence="1 6" id="KW-0489">Methyltransferase</keyword>
<dbReference type="GO" id="GO:0008898">
    <property type="term" value="F:S-adenosylmethionine-homocysteine S-methyltransferase activity"/>
    <property type="evidence" value="ECO:0007669"/>
    <property type="project" value="TreeGrafter"/>
</dbReference>
<feature type="binding site" evidence="5 6">
    <location>
        <position position="241"/>
    </location>
    <ligand>
        <name>Zn(2+)</name>
        <dbReference type="ChEBI" id="CHEBI:29105"/>
    </ligand>
</feature>
<keyword evidence="2 6" id="KW-0808">Transferase</keyword>
<comment type="cofactor">
    <cofactor evidence="5">
        <name>Zn(2+)</name>
        <dbReference type="ChEBI" id="CHEBI:29105"/>
    </cofactor>
    <text evidence="5">Binds 1 zinc ion per subunit.</text>
</comment>
<keyword evidence="4 5" id="KW-0862">Zinc</keyword>
<dbReference type="GO" id="GO:0009086">
    <property type="term" value="P:methionine biosynthetic process"/>
    <property type="evidence" value="ECO:0007669"/>
    <property type="project" value="InterPro"/>
</dbReference>
<sequence>MAKELLDKPILVLDGGLGTTLEDEHGIKFSFKTPLWSSHLLIENTSTLRKVQQDFASAGADIILTATYQSSFDGFENTKMSNKDDDSIGLEEARKYMLSAVDLAREAFAGRPGLVALSLGAYGATMIPSTEYSGAYGPMNGDDLFKFHMDRISTFQDNQKAWQEIDLVAFETLPRIDEVRAVVNVMQTTANKPYWISCVFPNDDRCLPDGTTIDELIESLLLPPKGGARHHHQPWAIGINCTKIHKISKLINAFENTSKRSSLDLPRLVLYPDGAGNQVYDTKLQQWVGDNSDQKPWDLQMADIIQEVTQRGAWRGIVVGGCCKTTPYHIQQLRKRVDALK</sequence>
<keyword evidence="9" id="KW-1185">Reference proteome</keyword>
<evidence type="ECO:0000256" key="2">
    <source>
        <dbReference type="ARBA" id="ARBA00022679"/>
    </source>
</evidence>
<dbReference type="PIRSF" id="PIRSF037505">
    <property type="entry name" value="Betaine_HMT"/>
    <property type="match status" value="1"/>
</dbReference>
<dbReference type="InterPro" id="IPR017226">
    <property type="entry name" value="BHMT-like"/>
</dbReference>